<sequence>MRKWSAMLEDTGYPFRKNGKGQRLYYEKDIVALRHLKRLTQDEGMSLENAVNEVVKRVKETEEIAQELDVPSDMTRYDDKLDQLIERIECLEMVIVN</sequence>
<dbReference type="HOGENOM" id="CLU_2342770_0_0_9"/>
<dbReference type="AlphaFoldDB" id="A4ITZ0"/>
<accession>A4ITZ0</accession>
<dbReference type="Gene3D" id="1.10.1660.10">
    <property type="match status" value="1"/>
</dbReference>
<proteinExistence type="predicted"/>
<feature type="domain" description="HTH merR-type" evidence="1">
    <location>
        <begin position="16"/>
        <end position="50"/>
    </location>
</feature>
<keyword evidence="2" id="KW-0614">Plasmid</keyword>
<dbReference type="Proteomes" id="UP000001578">
    <property type="component" value="Plasmid pLW1071"/>
</dbReference>
<evidence type="ECO:0000313" key="2">
    <source>
        <dbReference type="EMBL" id="ABO68794.1"/>
    </source>
</evidence>
<dbReference type="EMBL" id="CP000558">
    <property type="protein sequence ID" value="ABO68794.1"/>
    <property type="molecule type" value="Genomic_DNA"/>
</dbReference>
<dbReference type="eggNOG" id="COG0789">
    <property type="taxonomic scope" value="Bacteria"/>
</dbReference>
<dbReference type="SUPFAM" id="SSF46955">
    <property type="entry name" value="Putative DNA-binding domain"/>
    <property type="match status" value="1"/>
</dbReference>
<geneLocation type="plasmid" evidence="2 3">
    <name>pLW1071</name>
</geneLocation>
<reference evidence="2 3" key="1">
    <citation type="journal article" date="2007" name="Proc. Natl. Acad. Sci. U.S.A.">
        <title>Genome and proteome of long-chain alkane degrading Geobacillus thermodenitrificans NG80-2 isolated from a deep-subsurface oil reservoir.</title>
        <authorList>
            <person name="Feng L."/>
            <person name="Wang W."/>
            <person name="Cheng J."/>
            <person name="Ren Y."/>
            <person name="Zhao G."/>
            <person name="Gao C."/>
            <person name="Tang Y."/>
            <person name="Liu X."/>
            <person name="Han W."/>
            <person name="Peng X."/>
            <person name="Liu R."/>
            <person name="Wang L."/>
        </authorList>
    </citation>
    <scope>NUCLEOTIDE SEQUENCE [LARGE SCALE GENOMIC DNA]</scope>
    <source>
        <strain evidence="3">NG80-2</strain>
        <plasmid evidence="2 3">pLW1071</plasmid>
    </source>
</reference>
<evidence type="ECO:0000259" key="1">
    <source>
        <dbReference type="Pfam" id="PF13411"/>
    </source>
</evidence>
<dbReference type="GO" id="GO:0006355">
    <property type="term" value="P:regulation of DNA-templated transcription"/>
    <property type="evidence" value="ECO:0007669"/>
    <property type="project" value="InterPro"/>
</dbReference>
<dbReference type="Pfam" id="PF13411">
    <property type="entry name" value="MerR_1"/>
    <property type="match status" value="1"/>
</dbReference>
<evidence type="ECO:0000313" key="3">
    <source>
        <dbReference type="Proteomes" id="UP000001578"/>
    </source>
</evidence>
<name>A4ITZ0_GEOTN</name>
<organism evidence="2 3">
    <name type="scientific">Geobacillus thermodenitrificans (strain NG80-2)</name>
    <dbReference type="NCBI Taxonomy" id="420246"/>
    <lineage>
        <taxon>Bacteria</taxon>
        <taxon>Bacillati</taxon>
        <taxon>Bacillota</taxon>
        <taxon>Bacilli</taxon>
        <taxon>Bacillales</taxon>
        <taxon>Anoxybacillaceae</taxon>
        <taxon>Geobacillus</taxon>
    </lineage>
</organism>
<dbReference type="GO" id="GO:0003677">
    <property type="term" value="F:DNA binding"/>
    <property type="evidence" value="ECO:0007669"/>
    <property type="project" value="InterPro"/>
</dbReference>
<gene>
    <name evidence="2" type="ordered locus">GTNG_3461</name>
</gene>
<dbReference type="InterPro" id="IPR000551">
    <property type="entry name" value="MerR-type_HTH_dom"/>
</dbReference>
<dbReference type="KEGG" id="gtn:GTNG_3461"/>
<dbReference type="InterPro" id="IPR009061">
    <property type="entry name" value="DNA-bd_dom_put_sf"/>
</dbReference>
<protein>
    <submittedName>
        <fullName evidence="2">Putative DNA binding protein</fullName>
    </submittedName>
</protein>